<proteinExistence type="predicted"/>
<dbReference type="Proteomes" id="UP000181981">
    <property type="component" value="Unassembled WGS sequence"/>
</dbReference>
<keyword evidence="1" id="KW-0472">Membrane</keyword>
<accession>A0A1I0BRH2</accession>
<dbReference type="AlphaFoldDB" id="A0A1I0BRH2"/>
<evidence type="ECO:0000313" key="2">
    <source>
        <dbReference type="EMBL" id="SET08888.1"/>
    </source>
</evidence>
<evidence type="ECO:0000313" key="3">
    <source>
        <dbReference type="Proteomes" id="UP000181981"/>
    </source>
</evidence>
<organism evidence="2 3">
    <name type="scientific">Draconibacterium orientale</name>
    <dbReference type="NCBI Taxonomy" id="1168034"/>
    <lineage>
        <taxon>Bacteria</taxon>
        <taxon>Pseudomonadati</taxon>
        <taxon>Bacteroidota</taxon>
        <taxon>Bacteroidia</taxon>
        <taxon>Marinilabiliales</taxon>
        <taxon>Prolixibacteraceae</taxon>
        <taxon>Draconibacterium</taxon>
    </lineage>
</organism>
<reference evidence="2 3" key="1">
    <citation type="submission" date="2016-10" db="EMBL/GenBank/DDBJ databases">
        <authorList>
            <person name="de Groot N.N."/>
        </authorList>
    </citation>
    <scope>NUCLEOTIDE SEQUENCE [LARGE SCALE GENOMIC DNA]</scope>
    <source>
        <strain evidence="2 3">DSM 25947</strain>
    </source>
</reference>
<feature type="transmembrane region" description="Helical" evidence="1">
    <location>
        <begin position="225"/>
        <end position="243"/>
    </location>
</feature>
<feature type="transmembrane region" description="Helical" evidence="1">
    <location>
        <begin position="5"/>
        <end position="22"/>
    </location>
</feature>
<keyword evidence="1" id="KW-1133">Transmembrane helix</keyword>
<feature type="transmembrane region" description="Helical" evidence="1">
    <location>
        <begin position="157"/>
        <end position="180"/>
    </location>
</feature>
<gene>
    <name evidence="2" type="ORF">SAMN05444285_1064</name>
</gene>
<dbReference type="RefSeq" id="WP_038563583.1">
    <property type="nucleotide sequence ID" value="NZ_FOHT01000006.1"/>
</dbReference>
<keyword evidence="1" id="KW-0812">Transmembrane</keyword>
<name>A0A1I0BRH2_9BACT</name>
<sequence>MKKTFYWLLAIVITIVAVIYQRKTGPTYDKKLSVNVNDTRYEVKLVRSIEIGSNTEVKLAIDDKTIAARLFYKQFMSDDPYQSVDFEYKEKPVDSYLMNKVFKITEDKGWFAPVPEQPAAGKIQYYFEVTDSKGTKMYMNKTPVVIRFKGAVPSVVLAPHIFFMFFAMLLGNLAGIMAIFKHQRYKFYTTITLITLLIGGMILGPIVQLYAFGEAWAGVPFAWDLTDNKTLVAFIFWILAVAMNRKKERPVFTIVASIVMLIIYSIPHSMYGSQLDPETGEIIQGWIQLLII</sequence>
<feature type="transmembrane region" description="Helical" evidence="1">
    <location>
        <begin position="250"/>
        <end position="267"/>
    </location>
</feature>
<feature type="transmembrane region" description="Helical" evidence="1">
    <location>
        <begin position="187"/>
        <end position="213"/>
    </location>
</feature>
<dbReference type="EMBL" id="FOHT01000006">
    <property type="protein sequence ID" value="SET08888.1"/>
    <property type="molecule type" value="Genomic_DNA"/>
</dbReference>
<evidence type="ECO:0000256" key="1">
    <source>
        <dbReference type="SAM" id="Phobius"/>
    </source>
</evidence>
<dbReference type="OrthoDB" id="5293088at2"/>
<protein>
    <submittedName>
        <fullName evidence="2">Uncharacterized protein</fullName>
    </submittedName>
</protein>